<dbReference type="EMBL" id="JAPTSV010000002">
    <property type="protein sequence ID" value="KAJ1531020.1"/>
    <property type="molecule type" value="Genomic_DNA"/>
</dbReference>
<proteinExistence type="inferred from homology"/>
<comment type="similarity">
    <text evidence="1 6">Belongs to the peptidase M76 family.</text>
</comment>
<keyword evidence="5 6" id="KW-0482">Metalloprotease</keyword>
<evidence type="ECO:0000256" key="6">
    <source>
        <dbReference type="RuleBase" id="RU364057"/>
    </source>
</evidence>
<evidence type="ECO:0000256" key="7">
    <source>
        <dbReference type="SAM" id="MobiDB-lite"/>
    </source>
</evidence>
<dbReference type="GO" id="GO:0046872">
    <property type="term" value="F:metal ion binding"/>
    <property type="evidence" value="ECO:0007669"/>
    <property type="project" value="UniProtKB-KW"/>
</dbReference>
<gene>
    <name evidence="8" type="ORF">ONE63_005851</name>
</gene>
<organism evidence="8 9">
    <name type="scientific">Megalurothrips usitatus</name>
    <name type="common">bean blossom thrips</name>
    <dbReference type="NCBI Taxonomy" id="439358"/>
    <lineage>
        <taxon>Eukaryota</taxon>
        <taxon>Metazoa</taxon>
        <taxon>Ecdysozoa</taxon>
        <taxon>Arthropoda</taxon>
        <taxon>Hexapoda</taxon>
        <taxon>Insecta</taxon>
        <taxon>Pterygota</taxon>
        <taxon>Neoptera</taxon>
        <taxon>Paraneoptera</taxon>
        <taxon>Thysanoptera</taxon>
        <taxon>Terebrantia</taxon>
        <taxon>Thripoidea</taxon>
        <taxon>Thripidae</taxon>
        <taxon>Megalurothrips</taxon>
    </lineage>
</organism>
<comment type="caution">
    <text evidence="8">The sequence shown here is derived from an EMBL/GenBank/DDBJ whole genome shotgun (WGS) entry which is preliminary data.</text>
</comment>
<keyword evidence="9" id="KW-1185">Reference proteome</keyword>
<reference evidence="8" key="1">
    <citation type="submission" date="2022-12" db="EMBL/GenBank/DDBJ databases">
        <title>Chromosome-level genome assembly of the bean flower thrips Megalurothrips usitatus.</title>
        <authorList>
            <person name="Ma L."/>
            <person name="Liu Q."/>
            <person name="Li H."/>
            <person name="Cai W."/>
        </authorList>
    </citation>
    <scope>NUCLEOTIDE SEQUENCE</scope>
    <source>
        <strain evidence="8">Cailab_2022a</strain>
    </source>
</reference>
<evidence type="ECO:0000256" key="1">
    <source>
        <dbReference type="ARBA" id="ARBA00009915"/>
    </source>
</evidence>
<dbReference type="PANTHER" id="PTHR21711:SF0">
    <property type="entry name" value="MITOCHONDRIAL INNER MEMBRANE PROTEASE ATP23 HOMOLOG"/>
    <property type="match status" value="1"/>
</dbReference>
<name>A0AAV7Y3P8_9NEOP</name>
<feature type="region of interest" description="Disordered" evidence="7">
    <location>
        <begin position="18"/>
        <end position="42"/>
    </location>
</feature>
<dbReference type="Proteomes" id="UP001075354">
    <property type="component" value="Chromosome 2"/>
</dbReference>
<evidence type="ECO:0000313" key="9">
    <source>
        <dbReference type="Proteomes" id="UP001075354"/>
    </source>
</evidence>
<dbReference type="InterPro" id="IPR019165">
    <property type="entry name" value="Peptidase_M76_ATP23"/>
</dbReference>
<dbReference type="GO" id="GO:0033615">
    <property type="term" value="P:mitochondrial proton-transporting ATP synthase complex assembly"/>
    <property type="evidence" value="ECO:0007669"/>
    <property type="project" value="TreeGrafter"/>
</dbReference>
<dbReference type="EC" id="3.4.24.-" evidence="6"/>
<keyword evidence="2 6" id="KW-0645">Protease</keyword>
<evidence type="ECO:0000256" key="3">
    <source>
        <dbReference type="ARBA" id="ARBA00022723"/>
    </source>
</evidence>
<evidence type="ECO:0000313" key="8">
    <source>
        <dbReference type="EMBL" id="KAJ1531020.1"/>
    </source>
</evidence>
<dbReference type="AlphaFoldDB" id="A0AAV7Y3P8"/>
<sequence>MEFLRRLKSLIPTVHASETNGDERSIVSKNESGTQGEVTPDFAPKITSVDLSESPENYSDILVDHDYEYFPEREQSRYKPSLFRTVFLFEGREEFTRTNCELKLHDITKEEPLIKLLLGALKASGCPTDIRRNFSCEMCYHGVCGGYDAETQQVVMCMNNVKDKRTHDNYFSP</sequence>
<dbReference type="GO" id="GO:0034982">
    <property type="term" value="P:mitochondrial protein processing"/>
    <property type="evidence" value="ECO:0007669"/>
    <property type="project" value="TreeGrafter"/>
</dbReference>
<evidence type="ECO:0000256" key="4">
    <source>
        <dbReference type="ARBA" id="ARBA00022801"/>
    </source>
</evidence>
<dbReference type="GO" id="GO:0004222">
    <property type="term" value="F:metalloendopeptidase activity"/>
    <property type="evidence" value="ECO:0007669"/>
    <property type="project" value="InterPro"/>
</dbReference>
<keyword evidence="3 6" id="KW-0479">Metal-binding</keyword>
<protein>
    <recommendedName>
        <fullName evidence="6">Mitochondrial inner membrane protease ATP23</fullName>
        <ecNumber evidence="6">3.4.24.-</ecNumber>
    </recommendedName>
</protein>
<evidence type="ECO:0000256" key="5">
    <source>
        <dbReference type="ARBA" id="ARBA00023049"/>
    </source>
</evidence>
<keyword evidence="4 6" id="KW-0378">Hydrolase</keyword>
<feature type="compositionally biased region" description="Polar residues" evidence="7">
    <location>
        <begin position="27"/>
        <end position="37"/>
    </location>
</feature>
<evidence type="ECO:0000256" key="2">
    <source>
        <dbReference type="ARBA" id="ARBA00022670"/>
    </source>
</evidence>
<accession>A0AAV7Y3P8</accession>
<dbReference type="PANTHER" id="PTHR21711">
    <property type="entry name" value="MITOCHONDRIAL INNER MEMBRANE PROTEASE"/>
    <property type="match status" value="1"/>
</dbReference>
<dbReference type="GO" id="GO:0005739">
    <property type="term" value="C:mitochondrion"/>
    <property type="evidence" value="ECO:0007669"/>
    <property type="project" value="GOC"/>
</dbReference>
<dbReference type="Pfam" id="PF09768">
    <property type="entry name" value="Peptidase_M76"/>
    <property type="match status" value="1"/>
</dbReference>